<feature type="compositionally biased region" description="Basic and acidic residues" evidence="1">
    <location>
        <begin position="82"/>
        <end position="110"/>
    </location>
</feature>
<evidence type="ECO:0000313" key="3">
    <source>
        <dbReference type="Proteomes" id="UP000828390"/>
    </source>
</evidence>
<organism evidence="2 3">
    <name type="scientific">Dreissena polymorpha</name>
    <name type="common">Zebra mussel</name>
    <name type="synonym">Mytilus polymorpha</name>
    <dbReference type="NCBI Taxonomy" id="45954"/>
    <lineage>
        <taxon>Eukaryota</taxon>
        <taxon>Metazoa</taxon>
        <taxon>Spiralia</taxon>
        <taxon>Lophotrochozoa</taxon>
        <taxon>Mollusca</taxon>
        <taxon>Bivalvia</taxon>
        <taxon>Autobranchia</taxon>
        <taxon>Heteroconchia</taxon>
        <taxon>Euheterodonta</taxon>
        <taxon>Imparidentia</taxon>
        <taxon>Neoheterodontei</taxon>
        <taxon>Myida</taxon>
        <taxon>Dreissenoidea</taxon>
        <taxon>Dreissenidae</taxon>
        <taxon>Dreissena</taxon>
    </lineage>
</organism>
<evidence type="ECO:0000313" key="2">
    <source>
        <dbReference type="EMBL" id="KAH3734688.1"/>
    </source>
</evidence>
<dbReference type="AlphaFoldDB" id="A0A9D4CZM7"/>
<comment type="caution">
    <text evidence="2">The sequence shown here is derived from an EMBL/GenBank/DDBJ whole genome shotgun (WGS) entry which is preliminary data.</text>
</comment>
<evidence type="ECO:0000256" key="1">
    <source>
        <dbReference type="SAM" id="MobiDB-lite"/>
    </source>
</evidence>
<dbReference type="Proteomes" id="UP000828390">
    <property type="component" value="Unassembled WGS sequence"/>
</dbReference>
<reference evidence="2" key="1">
    <citation type="journal article" date="2019" name="bioRxiv">
        <title>The Genome of the Zebra Mussel, Dreissena polymorpha: A Resource for Invasive Species Research.</title>
        <authorList>
            <person name="McCartney M.A."/>
            <person name="Auch B."/>
            <person name="Kono T."/>
            <person name="Mallez S."/>
            <person name="Zhang Y."/>
            <person name="Obille A."/>
            <person name="Becker A."/>
            <person name="Abrahante J.E."/>
            <person name="Garbe J."/>
            <person name="Badalamenti J.P."/>
            <person name="Herman A."/>
            <person name="Mangelson H."/>
            <person name="Liachko I."/>
            <person name="Sullivan S."/>
            <person name="Sone E.D."/>
            <person name="Koren S."/>
            <person name="Silverstein K.A.T."/>
            <person name="Beckman K.B."/>
            <person name="Gohl D.M."/>
        </authorList>
    </citation>
    <scope>NUCLEOTIDE SEQUENCE</scope>
    <source>
        <strain evidence="2">Duluth1</strain>
        <tissue evidence="2">Whole animal</tissue>
    </source>
</reference>
<accession>A0A9D4CZM7</accession>
<dbReference type="EMBL" id="JAIWYP010000011">
    <property type="protein sequence ID" value="KAH3734688.1"/>
    <property type="molecule type" value="Genomic_DNA"/>
</dbReference>
<feature type="region of interest" description="Disordered" evidence="1">
    <location>
        <begin position="82"/>
        <end position="119"/>
    </location>
</feature>
<reference evidence="2" key="2">
    <citation type="submission" date="2020-11" db="EMBL/GenBank/DDBJ databases">
        <authorList>
            <person name="McCartney M.A."/>
            <person name="Auch B."/>
            <person name="Kono T."/>
            <person name="Mallez S."/>
            <person name="Becker A."/>
            <person name="Gohl D.M."/>
            <person name="Silverstein K.A.T."/>
            <person name="Koren S."/>
            <person name="Bechman K.B."/>
            <person name="Herman A."/>
            <person name="Abrahante J.E."/>
            <person name="Garbe J."/>
        </authorList>
    </citation>
    <scope>NUCLEOTIDE SEQUENCE</scope>
    <source>
        <strain evidence="2">Duluth1</strain>
        <tissue evidence="2">Whole animal</tissue>
    </source>
</reference>
<name>A0A9D4CZM7_DREPO</name>
<protein>
    <submittedName>
        <fullName evidence="2">Uncharacterized protein</fullName>
    </submittedName>
</protein>
<proteinExistence type="predicted"/>
<keyword evidence="3" id="KW-1185">Reference proteome</keyword>
<sequence length="119" mass="13800">MKDEEDPLLELLRAQELTEQTQDLPQPKANQAPVEQRQPIDWPKTTDKRAWNDLDKELDAILTSTMQGPVDRKLKCMTTLWHHENTSTKAPEDTQQETESHETDKRRAEEPQQGILEGK</sequence>
<feature type="region of interest" description="Disordered" evidence="1">
    <location>
        <begin position="14"/>
        <end position="49"/>
    </location>
</feature>
<gene>
    <name evidence="2" type="ORF">DPMN_041132</name>
</gene>